<organism evidence="2 3">
    <name type="scientific">Peredibacter starrii</name>
    <dbReference type="NCBI Taxonomy" id="28202"/>
    <lineage>
        <taxon>Bacteria</taxon>
        <taxon>Pseudomonadati</taxon>
        <taxon>Bdellovibrionota</taxon>
        <taxon>Bacteriovoracia</taxon>
        <taxon>Bacteriovoracales</taxon>
        <taxon>Bacteriovoracaceae</taxon>
        <taxon>Peredibacter</taxon>
    </lineage>
</organism>
<evidence type="ECO:0000256" key="1">
    <source>
        <dbReference type="SAM" id="SignalP"/>
    </source>
</evidence>
<dbReference type="AlphaFoldDB" id="A0AAX4HLE2"/>
<reference evidence="2 3" key="1">
    <citation type="submission" date="2023-11" db="EMBL/GenBank/DDBJ databases">
        <title>Peredibacter starrii A3.12.</title>
        <authorList>
            <person name="Mitchell R.J."/>
        </authorList>
    </citation>
    <scope>NUCLEOTIDE SEQUENCE [LARGE SCALE GENOMIC DNA]</scope>
    <source>
        <strain evidence="2 3">A3.12</strain>
    </source>
</reference>
<gene>
    <name evidence="2" type="ORF">SOO65_14965</name>
</gene>
<name>A0AAX4HLE2_9BACT</name>
<keyword evidence="3" id="KW-1185">Reference proteome</keyword>
<dbReference type="KEGG" id="psti:SOO65_14965"/>
<feature type="signal peptide" evidence="1">
    <location>
        <begin position="1"/>
        <end position="22"/>
    </location>
</feature>
<evidence type="ECO:0000313" key="3">
    <source>
        <dbReference type="Proteomes" id="UP001324634"/>
    </source>
</evidence>
<accession>A0AAX4HLE2</accession>
<dbReference type="Proteomes" id="UP001324634">
    <property type="component" value="Chromosome"/>
</dbReference>
<sequence length="389" mass="43371">MKRLLLSLALATSMTTSLSSFAGGETSGGGDAVYVEDQLILRDFIEASSFKTILRNDEFLHSISDFQDLIQDISKAQPELALAVIKDLMRVNFYQSGSALPLLPASTTALSGPKADVQLAIRTGNDIFLAPGIQSIKDASYIMIHEALHSLLSDNQGPVHHHRVRAIVKYLKDNRGKYDKKSLQILLSKNNYIFNKSPLLSEGFFNVNDPGLKCQILGQDSAADFFQIDCANQNAETFLRKNIFSISPAKGSYKEDFDMITFYAFFSGGAGEVIYKLELPAIRFHNKNEKMKQLEACNRNASILNRFKTDSQKFQTYQTLGQEFLEAQASNVLGEWEKYLIGNYLVENYNVHVQNGVDNIKAELAKLNPQIAIGEDNAQRCAAKFPDEL</sequence>
<protein>
    <recommendedName>
        <fullName evidence="4">DUF4157 domain-containing protein</fullName>
    </recommendedName>
</protein>
<dbReference type="RefSeq" id="WP_321391830.1">
    <property type="nucleotide sequence ID" value="NZ_CP139487.1"/>
</dbReference>
<proteinExistence type="predicted"/>
<keyword evidence="1" id="KW-0732">Signal</keyword>
<dbReference type="EMBL" id="CP139487">
    <property type="protein sequence ID" value="WPU63995.1"/>
    <property type="molecule type" value="Genomic_DNA"/>
</dbReference>
<evidence type="ECO:0008006" key="4">
    <source>
        <dbReference type="Google" id="ProtNLM"/>
    </source>
</evidence>
<feature type="chain" id="PRO_5043433078" description="DUF4157 domain-containing protein" evidence="1">
    <location>
        <begin position="23"/>
        <end position="389"/>
    </location>
</feature>
<evidence type="ECO:0000313" key="2">
    <source>
        <dbReference type="EMBL" id="WPU63995.1"/>
    </source>
</evidence>